<dbReference type="Pfam" id="PF01230">
    <property type="entry name" value="HIT"/>
    <property type="match status" value="1"/>
</dbReference>
<sequence>MEQHTDCSYCMCGTDNTLVDAFGIPMLDLPASKLILFKEQSHKGRVIVASKQHVDDISCMSEEDAAAFVADVRHVAAALHKAFNPDKINFGAYGDTMHHLHVHIVPKYKDDSFEFGDVFAMNPGRVTLEPAQYHEIAQAIIANL</sequence>
<dbReference type="PROSITE" id="PS51084">
    <property type="entry name" value="HIT_2"/>
    <property type="match status" value="1"/>
</dbReference>
<dbReference type="GO" id="GO:0003824">
    <property type="term" value="F:catalytic activity"/>
    <property type="evidence" value="ECO:0007669"/>
    <property type="project" value="InterPro"/>
</dbReference>
<protein>
    <submittedName>
        <fullName evidence="1">HIT domain protein</fullName>
    </submittedName>
</protein>
<evidence type="ECO:0000313" key="1">
    <source>
        <dbReference type="EMBL" id="VWL96598.1"/>
    </source>
</evidence>
<organism evidence="1 2">
    <name type="scientific">Collinsella aerofaciens</name>
    <dbReference type="NCBI Taxonomy" id="74426"/>
    <lineage>
        <taxon>Bacteria</taxon>
        <taxon>Bacillati</taxon>
        <taxon>Actinomycetota</taxon>
        <taxon>Coriobacteriia</taxon>
        <taxon>Coriobacteriales</taxon>
        <taxon>Coriobacteriaceae</taxon>
        <taxon>Collinsella</taxon>
    </lineage>
</organism>
<dbReference type="InterPro" id="IPR036265">
    <property type="entry name" value="HIT-like_sf"/>
</dbReference>
<reference evidence="1 2" key="1">
    <citation type="submission" date="2019-10" db="EMBL/GenBank/DDBJ databases">
        <authorList>
            <person name="Wolf R A."/>
        </authorList>
    </citation>
    <scope>NUCLEOTIDE SEQUENCE [LARGE SCALE GENOMIC DNA]</scope>
    <source>
        <strain evidence="1">Collinsella_aerofaciens_MC2</strain>
    </source>
</reference>
<dbReference type="SUPFAM" id="SSF54197">
    <property type="entry name" value="HIT-like"/>
    <property type="match status" value="1"/>
</dbReference>
<evidence type="ECO:0000313" key="2">
    <source>
        <dbReference type="Proteomes" id="UP000361836"/>
    </source>
</evidence>
<keyword evidence="2" id="KW-1185">Reference proteome</keyword>
<dbReference type="Gene3D" id="3.30.428.10">
    <property type="entry name" value="HIT-like"/>
    <property type="match status" value="1"/>
</dbReference>
<dbReference type="AlphaFoldDB" id="A0A5K1J2V7"/>
<gene>
    <name evidence="1" type="ORF">KCJAJFAP_00436</name>
</gene>
<name>A0A5K1J2V7_9ACTN</name>
<dbReference type="EMBL" id="CABWIE010000019">
    <property type="protein sequence ID" value="VWL96598.1"/>
    <property type="molecule type" value="Genomic_DNA"/>
</dbReference>
<dbReference type="Proteomes" id="UP000361836">
    <property type="component" value="Unassembled WGS sequence"/>
</dbReference>
<dbReference type="RefSeq" id="WP_152076644.1">
    <property type="nucleotide sequence ID" value="NZ_CAAKNU010000035.1"/>
</dbReference>
<accession>A0A5K1J2V7</accession>
<proteinExistence type="predicted"/>
<dbReference type="InterPro" id="IPR011146">
    <property type="entry name" value="HIT-like"/>
</dbReference>